<proteinExistence type="predicted"/>
<dbReference type="AlphaFoldDB" id="A0A6A4TJV0"/>
<dbReference type="PANTHER" id="PTHR31441">
    <property type="entry name" value="FOLLICULIN FAMILY MEMBER"/>
    <property type="match status" value="1"/>
</dbReference>
<dbReference type="GO" id="GO:0005829">
    <property type="term" value="C:cytosol"/>
    <property type="evidence" value="ECO:0007669"/>
    <property type="project" value="TreeGrafter"/>
</dbReference>
<gene>
    <name evidence="2" type="ORF">F2P81_002004</name>
</gene>
<dbReference type="Gene3D" id="1.10.10.1730">
    <property type="entry name" value="Folliculin"/>
    <property type="match status" value="1"/>
</dbReference>
<evidence type="ECO:0000259" key="1">
    <source>
        <dbReference type="Pfam" id="PF16692"/>
    </source>
</evidence>
<feature type="domain" description="Folliculin DENN" evidence="1">
    <location>
        <begin position="47"/>
        <end position="168"/>
    </location>
</feature>
<dbReference type="Proteomes" id="UP000438429">
    <property type="component" value="Unassembled WGS sequence"/>
</dbReference>
<name>A0A6A4TJV0_SCOMX</name>
<dbReference type="GO" id="GO:0030511">
    <property type="term" value="P:positive regulation of transforming growth factor beta receptor signaling pathway"/>
    <property type="evidence" value="ECO:0007669"/>
    <property type="project" value="TreeGrafter"/>
</dbReference>
<dbReference type="Pfam" id="PF16692">
    <property type="entry name" value="Folliculin_C"/>
    <property type="match status" value="1"/>
</dbReference>
<dbReference type="InterPro" id="IPR021713">
    <property type="entry name" value="Folliculin"/>
</dbReference>
<dbReference type="GO" id="GO:0000122">
    <property type="term" value="P:negative regulation of transcription by RNA polymerase II"/>
    <property type="evidence" value="ECO:0007669"/>
    <property type="project" value="TreeGrafter"/>
</dbReference>
<dbReference type="GO" id="GO:0005096">
    <property type="term" value="F:GTPase activator activity"/>
    <property type="evidence" value="ECO:0007669"/>
    <property type="project" value="TreeGrafter"/>
</dbReference>
<organism evidence="2 3">
    <name type="scientific">Scophthalmus maximus</name>
    <name type="common">Turbot</name>
    <name type="synonym">Psetta maxima</name>
    <dbReference type="NCBI Taxonomy" id="52904"/>
    <lineage>
        <taxon>Eukaryota</taxon>
        <taxon>Metazoa</taxon>
        <taxon>Chordata</taxon>
        <taxon>Craniata</taxon>
        <taxon>Vertebrata</taxon>
        <taxon>Euteleostomi</taxon>
        <taxon>Actinopterygii</taxon>
        <taxon>Neopterygii</taxon>
        <taxon>Teleostei</taxon>
        <taxon>Neoteleostei</taxon>
        <taxon>Acanthomorphata</taxon>
        <taxon>Carangaria</taxon>
        <taxon>Pleuronectiformes</taxon>
        <taxon>Pleuronectoidei</taxon>
        <taxon>Scophthalmidae</taxon>
        <taxon>Scophthalmus</taxon>
    </lineage>
</organism>
<dbReference type="PANTHER" id="PTHR31441:SF2">
    <property type="entry name" value="FOLLICULIN"/>
    <property type="match status" value="1"/>
</dbReference>
<protein>
    <recommendedName>
        <fullName evidence="1">Folliculin DENN domain-containing protein</fullName>
    </recommendedName>
</protein>
<dbReference type="InterPro" id="IPR044886">
    <property type="entry name" value="FLCN_DENN_C_sf"/>
</dbReference>
<dbReference type="InterPro" id="IPR032035">
    <property type="entry name" value="Folliculin_DENN"/>
</dbReference>
<reference evidence="2 3" key="1">
    <citation type="submission" date="2019-06" db="EMBL/GenBank/DDBJ databases">
        <title>Draft genomes of female and male turbot (Scophthalmus maximus).</title>
        <authorList>
            <person name="Xu H."/>
            <person name="Xu X.-W."/>
            <person name="Shao C."/>
            <person name="Chen S."/>
        </authorList>
    </citation>
    <scope>NUCLEOTIDE SEQUENCE [LARGE SCALE GENOMIC DNA]</scope>
    <source>
        <strain evidence="2">Ysfricsl-2016a</strain>
        <tissue evidence="2">Blood</tissue>
    </source>
</reference>
<evidence type="ECO:0000313" key="3">
    <source>
        <dbReference type="Proteomes" id="UP000438429"/>
    </source>
</evidence>
<comment type="caution">
    <text evidence="2">The sequence shown here is derived from an EMBL/GenBank/DDBJ whole genome shotgun (WGS) entry which is preliminary data.</text>
</comment>
<dbReference type="Gene3D" id="3.40.50.12430">
    <property type="match status" value="1"/>
</dbReference>
<dbReference type="EMBL" id="VEVO01000002">
    <property type="protein sequence ID" value="KAF0045475.1"/>
    <property type="molecule type" value="Genomic_DNA"/>
</dbReference>
<sequence length="376" mass="42086">MSCWEGAEGGSSKSQRHQSVSELGHDFLCDDAKLDELPGPKFRSLRHLRQSLLPVGCVRSVPYSAQYEEAYKCNFLGLGPHVPIPAHVSSSEFSVLVDVGTERSIQVSAVGDDDICSLYQISISSANSQPTDRGPTLLNKLEVALSNENLSVDVVSHCLLCLKEEWMKAEHPLCGEDISVSFIQSLRAVFPKDYYVVHHYTKNMLCDTDPCCVFPAAVVLLDSWHVLLRNLWDEHLNHSLIVDLKQTLDKIIKKNKNTERFQEETDLAHFSTLSSSPEELLKLTSELFTKWLDVGCLPSIETCTLPTLPPSVERKDYGPSRARLLTTRAISSVEDGQPDKMIDIIQLPSSNGPPSLSYSTSVWSPLLFRLYWWLLP</sequence>
<accession>A0A6A4TJV0</accession>
<evidence type="ECO:0000313" key="2">
    <source>
        <dbReference type="EMBL" id="KAF0045475.1"/>
    </source>
</evidence>
<dbReference type="GO" id="GO:1904263">
    <property type="term" value="P:positive regulation of TORC1 signaling"/>
    <property type="evidence" value="ECO:0007669"/>
    <property type="project" value="TreeGrafter"/>
</dbReference>